<dbReference type="AlphaFoldDB" id="A0A5C7B4T9"/>
<name>A0A5C7B4T9_9FLAO</name>
<dbReference type="OrthoDB" id="979017at2"/>
<sequence>MYSIIRIITIIGLLSISNTLYAQKTNNNSLEVGVLGAGDESLYYGGYSKFIVPLSNKTNYFTISFALTAYFDFKGESEPNAYLVDDIDMRLIPTVNFGYSLNFNKVQLNFEVPIGLSYAHTKGTLVNETIGFERDYSNNEVFFNYGFSFSPKYKINNSNSIGLTTFLPFIKDKAQSGYQIGIGWTKTFANNVYKK</sequence>
<comment type="caution">
    <text evidence="1">The sequence shown here is derived from an EMBL/GenBank/DDBJ whole genome shotgun (WGS) entry which is preliminary data.</text>
</comment>
<dbReference type="EMBL" id="VOSB01000056">
    <property type="protein sequence ID" value="TXE14893.1"/>
    <property type="molecule type" value="Genomic_DNA"/>
</dbReference>
<dbReference type="RefSeq" id="WP_147232211.1">
    <property type="nucleotide sequence ID" value="NZ_VOSB01000056.1"/>
</dbReference>
<gene>
    <name evidence="1" type="ORF">ES692_17720</name>
</gene>
<organism evidence="1 2">
    <name type="scientific">Psychroserpens burtonensis</name>
    <dbReference type="NCBI Taxonomy" id="49278"/>
    <lineage>
        <taxon>Bacteria</taxon>
        <taxon>Pseudomonadati</taxon>
        <taxon>Bacteroidota</taxon>
        <taxon>Flavobacteriia</taxon>
        <taxon>Flavobacteriales</taxon>
        <taxon>Flavobacteriaceae</taxon>
        <taxon>Psychroserpens</taxon>
    </lineage>
</organism>
<dbReference type="Proteomes" id="UP000321938">
    <property type="component" value="Unassembled WGS sequence"/>
</dbReference>
<proteinExistence type="predicted"/>
<reference evidence="1 2" key="1">
    <citation type="submission" date="2019-08" db="EMBL/GenBank/DDBJ databases">
        <title>Genome of Psychroserpens burtonensis ACAM 167.</title>
        <authorList>
            <person name="Bowman J.P."/>
        </authorList>
    </citation>
    <scope>NUCLEOTIDE SEQUENCE [LARGE SCALE GENOMIC DNA]</scope>
    <source>
        <strain evidence="1 2">ACAM 167</strain>
    </source>
</reference>
<protein>
    <recommendedName>
        <fullName evidence="3">Porin family protein</fullName>
    </recommendedName>
</protein>
<dbReference type="STRING" id="1123037.GCA_000425305_03182"/>
<evidence type="ECO:0008006" key="3">
    <source>
        <dbReference type="Google" id="ProtNLM"/>
    </source>
</evidence>
<keyword evidence="2" id="KW-1185">Reference proteome</keyword>
<evidence type="ECO:0000313" key="1">
    <source>
        <dbReference type="EMBL" id="TXE14893.1"/>
    </source>
</evidence>
<evidence type="ECO:0000313" key="2">
    <source>
        <dbReference type="Proteomes" id="UP000321938"/>
    </source>
</evidence>
<accession>A0A5C7B4T9</accession>